<reference evidence="6" key="1">
    <citation type="journal article" date="2019" name="Int. J. Syst. Evol. Microbiol.">
        <title>The Global Catalogue of Microorganisms (GCM) 10K type strain sequencing project: providing services to taxonomists for standard genome sequencing and annotation.</title>
        <authorList>
            <consortium name="The Broad Institute Genomics Platform"/>
            <consortium name="The Broad Institute Genome Sequencing Center for Infectious Disease"/>
            <person name="Wu L."/>
            <person name="Ma J."/>
        </authorList>
    </citation>
    <scope>NUCLEOTIDE SEQUENCE [LARGE SCALE GENOMIC DNA]</scope>
    <source>
        <strain evidence="6">JCM 17326</strain>
    </source>
</reference>
<evidence type="ECO:0000256" key="1">
    <source>
        <dbReference type="ARBA" id="ARBA00022801"/>
    </source>
</evidence>
<evidence type="ECO:0008006" key="7">
    <source>
        <dbReference type="Google" id="ProtNLM"/>
    </source>
</evidence>
<evidence type="ECO:0000313" key="6">
    <source>
        <dbReference type="Proteomes" id="UP001500630"/>
    </source>
</evidence>
<keyword evidence="2" id="KW-0442">Lipid degradation</keyword>
<comment type="caution">
    <text evidence="5">The sequence shown here is derived from an EMBL/GenBank/DDBJ whole genome shotgun (WGS) entry which is preliminary data.</text>
</comment>
<feature type="chain" id="PRO_5046376094" description="Alpha/beta hydrolase" evidence="4">
    <location>
        <begin position="22"/>
        <end position="388"/>
    </location>
</feature>
<sequence>MARGGAFALAGLLTFSVPVFPAAAIGSTAAPRLPEPTGSRTVGVTSLHLKDASRPDPWVTGATSRELMVSLWYPAAKPRDGHRAPYVTPKESELLVKDAGLTGVPSDMLSKIQTNAFSDAVPAGGKHALPLVVLSPGFGSPRSSLTSLAEDLASRGNVVVGIDHTYESVATAFPGGRITTCAACEHSKDTDFGEQVVRSRAADVSFILDRLTGSKPTWKGAALIDRSRIGMAGQSVGGASSIAAMVKDSRIRAGVNMDGTTFAPIPKQGLSRPFLFLGSPTMHTPGGSPQGKDGSWERDWAGLTGWKRWLVVTGAEHASFTDVPLLAEQLGIDHGAAMTGARSTQITRAYVAAFFARHLRQKTQPLLDKPSARYPEVKFCSVSSKACR</sequence>
<dbReference type="Gene3D" id="3.40.50.1820">
    <property type="entry name" value="alpha/beta hydrolase"/>
    <property type="match status" value="1"/>
</dbReference>
<dbReference type="RefSeq" id="WP_345570939.1">
    <property type="nucleotide sequence ID" value="NZ_BAABDQ010000024.1"/>
</dbReference>
<evidence type="ECO:0000256" key="4">
    <source>
        <dbReference type="SAM" id="SignalP"/>
    </source>
</evidence>
<feature type="signal peptide" evidence="4">
    <location>
        <begin position="1"/>
        <end position="21"/>
    </location>
</feature>
<keyword evidence="4" id="KW-0732">Signal</keyword>
<proteinExistence type="predicted"/>
<gene>
    <name evidence="5" type="ORF">GCM10022419_084160</name>
</gene>
<dbReference type="PANTHER" id="PTHR10272:SF0">
    <property type="entry name" value="PLATELET-ACTIVATING FACTOR ACETYLHYDROLASE"/>
    <property type="match status" value="1"/>
</dbReference>
<evidence type="ECO:0000313" key="5">
    <source>
        <dbReference type="EMBL" id="GAA3588937.1"/>
    </source>
</evidence>
<dbReference type="InterPro" id="IPR029058">
    <property type="entry name" value="AB_hydrolase_fold"/>
</dbReference>
<dbReference type="SUPFAM" id="SSF53474">
    <property type="entry name" value="alpha/beta-Hydrolases"/>
    <property type="match status" value="1"/>
</dbReference>
<dbReference type="EMBL" id="BAABDQ010000024">
    <property type="protein sequence ID" value="GAA3588937.1"/>
    <property type="molecule type" value="Genomic_DNA"/>
</dbReference>
<keyword evidence="3" id="KW-0443">Lipid metabolism</keyword>
<evidence type="ECO:0000256" key="3">
    <source>
        <dbReference type="ARBA" id="ARBA00023098"/>
    </source>
</evidence>
<name>A0ABP6YS88_9ACTN</name>
<accession>A0ABP6YS88</accession>
<protein>
    <recommendedName>
        <fullName evidence="7">Alpha/beta hydrolase</fullName>
    </recommendedName>
</protein>
<keyword evidence="6" id="KW-1185">Reference proteome</keyword>
<keyword evidence="1" id="KW-0378">Hydrolase</keyword>
<organism evidence="5 6">
    <name type="scientific">Nonomuraea rosea</name>
    <dbReference type="NCBI Taxonomy" id="638574"/>
    <lineage>
        <taxon>Bacteria</taxon>
        <taxon>Bacillati</taxon>
        <taxon>Actinomycetota</taxon>
        <taxon>Actinomycetes</taxon>
        <taxon>Streptosporangiales</taxon>
        <taxon>Streptosporangiaceae</taxon>
        <taxon>Nonomuraea</taxon>
    </lineage>
</organism>
<dbReference type="Proteomes" id="UP001500630">
    <property type="component" value="Unassembled WGS sequence"/>
</dbReference>
<evidence type="ECO:0000256" key="2">
    <source>
        <dbReference type="ARBA" id="ARBA00022963"/>
    </source>
</evidence>
<dbReference type="Pfam" id="PF03403">
    <property type="entry name" value="PAF-AH_p_II"/>
    <property type="match status" value="2"/>
</dbReference>
<dbReference type="PANTHER" id="PTHR10272">
    <property type="entry name" value="PLATELET-ACTIVATING FACTOR ACETYLHYDROLASE"/>
    <property type="match status" value="1"/>
</dbReference>